<sequence>MRRDMSNGISIPAIPCSVGKIHRHYAPKFLGQLPKLVPVRRFAAALKRHDWNRNPHIYQLRYSRKQRISVRSERRETFDALAMAMIAYADYNPESDALFEVMCSVEKLAELCGQLYRYDSGRKSYDPILHALRDWEQANLIVIDRDFDVEAKQYKAMRIWIRPEFFHGLGFSALELREVVASFSRWMEKKGLKESYQKRYAQHVLRLARANVASLDTKHKLRNLLNKLKTLVVGKDEALKQEKKHLAKALKEKKALAQSTRAPESQEHAAWRRFEAWKVTQPIAAVMAFERKMKALYPSVQGQAIYLHYLEHLPDA</sequence>
<protein>
    <recommendedName>
        <fullName evidence="4">IncFII RepA protein family</fullName>
    </recommendedName>
</protein>
<dbReference type="InterPro" id="IPR003446">
    <property type="entry name" value="Plasmid_replication_init_RepA"/>
</dbReference>
<organism evidence="2 3">
    <name type="scientific">Providencia huaxiensis</name>
    <dbReference type="NCBI Taxonomy" id="2027290"/>
    <lineage>
        <taxon>Bacteria</taxon>
        <taxon>Pseudomonadati</taxon>
        <taxon>Pseudomonadota</taxon>
        <taxon>Gammaproteobacteria</taxon>
        <taxon>Enterobacterales</taxon>
        <taxon>Morganellaceae</taxon>
        <taxon>Providencia</taxon>
    </lineage>
</organism>
<evidence type="ECO:0000313" key="3">
    <source>
        <dbReference type="Proteomes" id="UP001252207"/>
    </source>
</evidence>
<dbReference type="RefSeq" id="WP_257468675.1">
    <property type="nucleotide sequence ID" value="NZ_CP145923.1"/>
</dbReference>
<keyword evidence="1" id="KW-0235">DNA replication</keyword>
<dbReference type="Proteomes" id="UP001252207">
    <property type="component" value="Unassembled WGS sequence"/>
</dbReference>
<comment type="caution">
    <text evidence="2">The sequence shown here is derived from an EMBL/GenBank/DDBJ whole genome shotgun (WGS) entry which is preliminary data.</text>
</comment>
<proteinExistence type="predicted"/>
<accession>A0ABU2J5A5</accession>
<keyword evidence="3" id="KW-1185">Reference proteome</keyword>
<name>A0ABU2J5A5_9GAMM</name>
<dbReference type="EMBL" id="JANAVW010000004">
    <property type="protein sequence ID" value="MDT0136025.1"/>
    <property type="molecule type" value="Genomic_DNA"/>
</dbReference>
<dbReference type="Pfam" id="PF02387">
    <property type="entry name" value="IncFII_repA"/>
    <property type="match status" value="1"/>
</dbReference>
<evidence type="ECO:0000313" key="2">
    <source>
        <dbReference type="EMBL" id="MDT0136025.1"/>
    </source>
</evidence>
<gene>
    <name evidence="2" type="ORF">NLX89_22260</name>
</gene>
<reference evidence="2 3" key="1">
    <citation type="submission" date="2022-06" db="EMBL/GenBank/DDBJ databases">
        <title>Chromosome and plasmid sequencings of Enterobacteriales species co-exiting double carbapenemases.</title>
        <authorList>
            <person name="Fu Y."/>
        </authorList>
    </citation>
    <scope>NUCLEOTIDE SEQUENCE [LARGE SCALE GENOMIC DNA]</scope>
    <source>
        <strain evidence="2 3">21030615019</strain>
    </source>
</reference>
<evidence type="ECO:0000256" key="1">
    <source>
        <dbReference type="ARBA" id="ARBA00022705"/>
    </source>
</evidence>
<evidence type="ECO:0008006" key="4">
    <source>
        <dbReference type="Google" id="ProtNLM"/>
    </source>
</evidence>